<dbReference type="InterPro" id="IPR004919">
    <property type="entry name" value="GmrSD_N"/>
</dbReference>
<accession>A0A157ZNA1</accession>
<sequence>MAKAEATVEELVSMIERGELRLPEMQRQYVWRSTRVRDLLDSLYRGYPSGAILLWETDEKVALQDFAVSQTTHGYRSTRLLLDGQQRLTSLSAIIRGEPVTVRGRRRPIDILFNLDHPDQLSIVTEVEEHDADDEDTDEDDEAIGDHADSSEDELQKRFDKMTFVVSTRKLEQMPHWVRVSDVFRHDGDKTFLKQAGITGFDDPRYEKYSQRLAKLRGIRKYLYRMDVLERTLSYDEVTEIFVRVNSLGAKLRSSDLALAQITAKWRNSLKVFLDFQSECAKTGFDLELGLHLKNLIAFATGQSRFLTVGSLTLDVLQTAWKQACEGMVFALNFARSNLGIESPALLSSPFLLILIAYLGHARRFELSSSEARQLRHWALVANAKGRFSRGSSETILDQDLATIRSGGTMQDLIDRLRLQFGRLDITPDELEGRNRRSALFKTMFLAFRDAGAKDWRSNLAISLDHSGAQHKLQFHHVFPKAQLKHEYTPREADDIANLAFIGGRTNRAISDKLPLHYFPHLVDQHGMEPFAAQAIPTAPALLDLANYKVFLVERRARIAARLNEFLGTQAETKG</sequence>
<dbReference type="Pfam" id="PF03235">
    <property type="entry name" value="GmrSD_N"/>
    <property type="match status" value="1"/>
</dbReference>
<comment type="caution">
    <text evidence="3">The sequence shown here is derived from an EMBL/GenBank/DDBJ whole genome shotgun (WGS) entry which is preliminary data.</text>
</comment>
<dbReference type="EMBL" id="FCOF02000003">
    <property type="protein sequence ID" value="SAK46985.1"/>
    <property type="molecule type" value="Genomic_DNA"/>
</dbReference>
<protein>
    <recommendedName>
        <fullName evidence="2">GmrSD restriction endonucleases N-terminal domain-containing protein</fullName>
    </recommendedName>
</protein>
<dbReference type="PANTHER" id="PTHR37292:SF2">
    <property type="entry name" value="DUF262 DOMAIN-CONTAINING PROTEIN"/>
    <property type="match status" value="1"/>
</dbReference>
<feature type="compositionally biased region" description="Basic and acidic residues" evidence="1">
    <location>
        <begin position="144"/>
        <end position="154"/>
    </location>
</feature>
<name>A0A157ZNA1_9BURK</name>
<organism evidence="3 4">
    <name type="scientific">Caballeronia catudaia</name>
    <dbReference type="NCBI Taxonomy" id="1777136"/>
    <lineage>
        <taxon>Bacteria</taxon>
        <taxon>Pseudomonadati</taxon>
        <taxon>Pseudomonadota</taxon>
        <taxon>Betaproteobacteria</taxon>
        <taxon>Burkholderiales</taxon>
        <taxon>Burkholderiaceae</taxon>
        <taxon>Caballeronia</taxon>
    </lineage>
</organism>
<evidence type="ECO:0000259" key="2">
    <source>
        <dbReference type="Pfam" id="PF03235"/>
    </source>
</evidence>
<feature type="region of interest" description="Disordered" evidence="1">
    <location>
        <begin position="128"/>
        <end position="154"/>
    </location>
</feature>
<evidence type="ECO:0000313" key="4">
    <source>
        <dbReference type="Proteomes" id="UP000054870"/>
    </source>
</evidence>
<dbReference type="Proteomes" id="UP000054870">
    <property type="component" value="Unassembled WGS sequence"/>
</dbReference>
<evidence type="ECO:0000256" key="1">
    <source>
        <dbReference type="SAM" id="MobiDB-lite"/>
    </source>
</evidence>
<dbReference type="AlphaFoldDB" id="A0A157ZNA1"/>
<dbReference type="PANTHER" id="PTHR37292">
    <property type="entry name" value="VNG6097C"/>
    <property type="match status" value="1"/>
</dbReference>
<keyword evidence="4" id="KW-1185">Reference proteome</keyword>
<proteinExistence type="predicted"/>
<feature type="compositionally biased region" description="Acidic residues" evidence="1">
    <location>
        <begin position="128"/>
        <end position="143"/>
    </location>
</feature>
<dbReference type="RefSeq" id="WP_061122969.1">
    <property type="nucleotide sequence ID" value="NZ_FCOF02000003.1"/>
</dbReference>
<dbReference type="OrthoDB" id="9798761at2"/>
<evidence type="ECO:0000313" key="3">
    <source>
        <dbReference type="EMBL" id="SAK46985.1"/>
    </source>
</evidence>
<gene>
    <name evidence="3" type="ORF">AWB75_01005</name>
</gene>
<reference evidence="3" key="1">
    <citation type="submission" date="2016-01" db="EMBL/GenBank/DDBJ databases">
        <authorList>
            <person name="Peeters C."/>
        </authorList>
    </citation>
    <scope>NUCLEOTIDE SEQUENCE [LARGE SCALE GENOMIC DNA]</scope>
    <source>
        <strain evidence="3">LMG 29318</strain>
    </source>
</reference>
<feature type="domain" description="GmrSD restriction endonucleases N-terminal" evidence="2">
    <location>
        <begin position="8"/>
        <end position="262"/>
    </location>
</feature>